<protein>
    <submittedName>
        <fullName evidence="1">Type II toxin-antitoxin system prevent-host-death family antitoxin</fullName>
    </submittedName>
</protein>
<gene>
    <name evidence="1" type="ORF">R1Y80_15340</name>
</gene>
<reference evidence="1" key="1">
    <citation type="submission" date="2023-10" db="EMBL/GenBank/DDBJ databases">
        <title>Complete genome sequence of Streptomyces sp. JL1001.</title>
        <authorList>
            <person name="Jiang L."/>
        </authorList>
    </citation>
    <scope>NUCLEOTIDE SEQUENCE</scope>
    <source>
        <strain evidence="1">JL1001</strain>
    </source>
</reference>
<organism evidence="1">
    <name type="scientific">Streptomyces sp. JL1001</name>
    <dbReference type="NCBI Taxonomy" id="3078227"/>
    <lineage>
        <taxon>Bacteria</taxon>
        <taxon>Bacillati</taxon>
        <taxon>Actinomycetota</taxon>
        <taxon>Actinomycetes</taxon>
        <taxon>Kitasatosporales</taxon>
        <taxon>Streptomycetaceae</taxon>
        <taxon>Streptomyces</taxon>
    </lineage>
</organism>
<dbReference type="EMBL" id="CP136798">
    <property type="protein sequence ID" value="XCN14940.1"/>
    <property type="molecule type" value="Genomic_DNA"/>
</dbReference>
<accession>A0AAU8KIS5</accession>
<dbReference type="RefSeq" id="WP_100562083.1">
    <property type="nucleotide sequence ID" value="NZ_CP136798.1"/>
</dbReference>
<dbReference type="NCBIfam" id="TIGR01552">
    <property type="entry name" value="phd_fam"/>
    <property type="match status" value="1"/>
</dbReference>
<dbReference type="AlphaFoldDB" id="A0AAU8KIS5"/>
<name>A0AAU8KIS5_9ACTN</name>
<sequence length="73" mass="7711">MELTAREFTHCSAQVLAAVERGETITVTVNGTAVARVVPISHDDVLPCPTGPMGAIQLPDLGLPELTDGELER</sequence>
<evidence type="ECO:0000313" key="1">
    <source>
        <dbReference type="EMBL" id="XCN14940.1"/>
    </source>
</evidence>
<proteinExistence type="predicted"/>